<dbReference type="Pfam" id="PF05920">
    <property type="entry name" value="Homeobox_KN"/>
    <property type="match status" value="1"/>
</dbReference>
<evidence type="ECO:0000256" key="7">
    <source>
        <dbReference type="ARBA" id="ARBA00038021"/>
    </source>
</evidence>
<evidence type="ECO:0000256" key="5">
    <source>
        <dbReference type="ARBA" id="ARBA00023163"/>
    </source>
</evidence>
<dbReference type="AlphaFoldDB" id="A0A3B4ZC28"/>
<proteinExistence type="inferred from homology"/>
<evidence type="ECO:0000256" key="8">
    <source>
        <dbReference type="PROSITE-ProRule" id="PRU00108"/>
    </source>
</evidence>
<feature type="domain" description="Homeobox" evidence="10">
    <location>
        <begin position="43"/>
        <end position="106"/>
    </location>
</feature>
<evidence type="ECO:0000256" key="6">
    <source>
        <dbReference type="ARBA" id="ARBA00023242"/>
    </source>
</evidence>
<dbReference type="SUPFAM" id="SSF46689">
    <property type="entry name" value="Homeodomain-like"/>
    <property type="match status" value="1"/>
</dbReference>
<dbReference type="GO" id="GO:0003677">
    <property type="term" value="F:DNA binding"/>
    <property type="evidence" value="ECO:0007669"/>
    <property type="project" value="UniProtKB-UniRule"/>
</dbReference>
<feature type="DNA-binding region" description="Homeobox" evidence="8">
    <location>
        <begin position="45"/>
        <end position="107"/>
    </location>
</feature>
<keyword evidence="4 8" id="KW-0371">Homeobox</keyword>
<keyword evidence="5" id="KW-0804">Transcription</keyword>
<dbReference type="SMART" id="SM00389">
    <property type="entry name" value="HOX"/>
    <property type="match status" value="1"/>
</dbReference>
<evidence type="ECO:0000256" key="2">
    <source>
        <dbReference type="ARBA" id="ARBA00023015"/>
    </source>
</evidence>
<dbReference type="Ensembl" id="ENSSPAT00000006488.1">
    <property type="protein sequence ID" value="ENSSPAP00000006358.1"/>
    <property type="gene ID" value="ENSSPAG00000004886.1"/>
</dbReference>
<dbReference type="GO" id="GO:0006355">
    <property type="term" value="P:regulation of DNA-templated transcription"/>
    <property type="evidence" value="ECO:0007669"/>
    <property type="project" value="InterPro"/>
</dbReference>
<evidence type="ECO:0000313" key="11">
    <source>
        <dbReference type="Ensembl" id="ENSSPAP00000006358.1"/>
    </source>
</evidence>
<evidence type="ECO:0000259" key="10">
    <source>
        <dbReference type="PROSITE" id="PS50071"/>
    </source>
</evidence>
<feature type="region of interest" description="Disordered" evidence="9">
    <location>
        <begin position="1"/>
        <end position="46"/>
    </location>
</feature>
<dbReference type="PANTHER" id="PTHR11850">
    <property type="entry name" value="HOMEOBOX PROTEIN TRANSCRIPTION FACTORS"/>
    <property type="match status" value="1"/>
</dbReference>
<dbReference type="CDD" id="cd00086">
    <property type="entry name" value="homeodomain"/>
    <property type="match status" value="1"/>
</dbReference>
<name>A0A3B4ZC28_9TELE</name>
<dbReference type="PROSITE" id="PS50071">
    <property type="entry name" value="HOMEOBOX_2"/>
    <property type="match status" value="1"/>
</dbReference>
<organism evidence="11">
    <name type="scientific">Stegastes partitus</name>
    <name type="common">bicolor damselfish</name>
    <dbReference type="NCBI Taxonomy" id="144197"/>
    <lineage>
        <taxon>Eukaryota</taxon>
        <taxon>Metazoa</taxon>
        <taxon>Chordata</taxon>
        <taxon>Craniata</taxon>
        <taxon>Vertebrata</taxon>
        <taxon>Euteleostomi</taxon>
        <taxon>Actinopterygii</taxon>
        <taxon>Neopterygii</taxon>
        <taxon>Teleostei</taxon>
        <taxon>Neoteleostei</taxon>
        <taxon>Acanthomorphata</taxon>
        <taxon>Ovalentaria</taxon>
        <taxon>Pomacentridae</taxon>
        <taxon>Stegastes</taxon>
    </lineage>
</organism>
<reference evidence="11" key="1">
    <citation type="submission" date="2023-09" db="UniProtKB">
        <authorList>
            <consortium name="Ensembl"/>
        </authorList>
    </citation>
    <scope>IDENTIFICATION</scope>
</reference>
<comment type="subcellular location">
    <subcellularLocation>
        <location evidence="1 8">Nucleus</location>
    </subcellularLocation>
</comment>
<accession>A0A3B4ZC28</accession>
<dbReference type="InterPro" id="IPR008422">
    <property type="entry name" value="KN_HD"/>
</dbReference>
<dbReference type="InterPro" id="IPR050224">
    <property type="entry name" value="TALE_homeobox"/>
</dbReference>
<evidence type="ECO:0000256" key="3">
    <source>
        <dbReference type="ARBA" id="ARBA00023125"/>
    </source>
</evidence>
<dbReference type="Gene3D" id="1.10.10.60">
    <property type="entry name" value="Homeodomain-like"/>
    <property type="match status" value="1"/>
</dbReference>
<dbReference type="GeneTree" id="ENSGT00940000159849"/>
<sequence>MTDSLVFSFSALDEERRPEQEHSSAVSDSDDGSPLDLSGRGLFGKRRRRGNLPKEAVQILRSWLYEHRFNAYPSEQEKLSLSGQTNLSVLQICNWFINARRRLLPDLLRKDGKDPTKFTISRKVGGRASSPESSSPHNSSQQRASVIHSAPTLDLSLLGNTATAILTGAGYPGKEGSVQSACLTSTTIAASPTSGLFNTPPPTPPELMPGQDFSDLRLLVDAALQRAADLPLINMWIIINVKTINFCPFI</sequence>
<feature type="compositionally biased region" description="Low complexity" evidence="9">
    <location>
        <begin position="127"/>
        <end position="145"/>
    </location>
</feature>
<feature type="compositionally biased region" description="Basic and acidic residues" evidence="9">
    <location>
        <begin position="13"/>
        <end position="22"/>
    </location>
</feature>
<dbReference type="InterPro" id="IPR009057">
    <property type="entry name" value="Homeodomain-like_sf"/>
</dbReference>
<keyword evidence="6 8" id="KW-0539">Nucleus</keyword>
<evidence type="ECO:0000256" key="4">
    <source>
        <dbReference type="ARBA" id="ARBA00023155"/>
    </source>
</evidence>
<protein>
    <recommendedName>
        <fullName evidence="10">Homeobox domain-containing protein</fullName>
    </recommendedName>
</protein>
<dbReference type="InterPro" id="IPR001356">
    <property type="entry name" value="HD"/>
</dbReference>
<dbReference type="GO" id="GO:0005634">
    <property type="term" value="C:nucleus"/>
    <property type="evidence" value="ECO:0007669"/>
    <property type="project" value="UniProtKB-SubCell"/>
</dbReference>
<comment type="similarity">
    <text evidence="7">Belongs to the TALE/TGIF homeobox family.</text>
</comment>
<feature type="region of interest" description="Disordered" evidence="9">
    <location>
        <begin position="114"/>
        <end position="145"/>
    </location>
</feature>
<dbReference type="FunFam" id="1.10.10.60:FF:000059">
    <property type="entry name" value="TGFB-induced factor homeobox 1"/>
    <property type="match status" value="1"/>
</dbReference>
<evidence type="ECO:0000256" key="9">
    <source>
        <dbReference type="SAM" id="MobiDB-lite"/>
    </source>
</evidence>
<keyword evidence="2" id="KW-0805">Transcription regulation</keyword>
<evidence type="ECO:0000256" key="1">
    <source>
        <dbReference type="ARBA" id="ARBA00004123"/>
    </source>
</evidence>
<dbReference type="Ensembl" id="ENSSPAT00000027822.1">
    <property type="protein sequence ID" value="ENSSPAP00000027378.1"/>
    <property type="gene ID" value="ENSSPAG00000020606.1"/>
</dbReference>
<keyword evidence="3 8" id="KW-0238">DNA-binding</keyword>